<reference evidence="2 3" key="1">
    <citation type="journal article" date="2014" name="PLoS Genet.">
        <title>Analysis of the Phlebiopsis gigantea genome, transcriptome and secretome provides insight into its pioneer colonization strategies of wood.</title>
        <authorList>
            <person name="Hori C."/>
            <person name="Ishida T."/>
            <person name="Igarashi K."/>
            <person name="Samejima M."/>
            <person name="Suzuki H."/>
            <person name="Master E."/>
            <person name="Ferreira P."/>
            <person name="Ruiz-Duenas F.J."/>
            <person name="Held B."/>
            <person name="Canessa P."/>
            <person name="Larrondo L.F."/>
            <person name="Schmoll M."/>
            <person name="Druzhinina I.S."/>
            <person name="Kubicek C.P."/>
            <person name="Gaskell J.A."/>
            <person name="Kersten P."/>
            <person name="St John F."/>
            <person name="Glasner J."/>
            <person name="Sabat G."/>
            <person name="Splinter BonDurant S."/>
            <person name="Syed K."/>
            <person name="Yadav J."/>
            <person name="Mgbeahuruike A.C."/>
            <person name="Kovalchuk A."/>
            <person name="Asiegbu F.O."/>
            <person name="Lackner G."/>
            <person name="Hoffmeister D."/>
            <person name="Rencoret J."/>
            <person name="Gutierrez A."/>
            <person name="Sun H."/>
            <person name="Lindquist E."/>
            <person name="Barry K."/>
            <person name="Riley R."/>
            <person name="Grigoriev I.V."/>
            <person name="Henrissat B."/>
            <person name="Kues U."/>
            <person name="Berka R.M."/>
            <person name="Martinez A.T."/>
            <person name="Covert S.F."/>
            <person name="Blanchette R.A."/>
            <person name="Cullen D."/>
        </authorList>
    </citation>
    <scope>NUCLEOTIDE SEQUENCE [LARGE SCALE GENOMIC DNA]</scope>
    <source>
        <strain evidence="2 3">11061_1 CR5-6</strain>
    </source>
</reference>
<dbReference type="GO" id="GO:0005634">
    <property type="term" value="C:nucleus"/>
    <property type="evidence" value="ECO:0007669"/>
    <property type="project" value="TreeGrafter"/>
</dbReference>
<dbReference type="CDD" id="cd20557">
    <property type="entry name" value="CYCLIN_ScPCL1-like"/>
    <property type="match status" value="1"/>
</dbReference>
<gene>
    <name evidence="2" type="ORF">PHLGIDRAFT_433361</name>
</gene>
<dbReference type="HOGENOM" id="CLU_362103_0_0_1"/>
<dbReference type="InterPro" id="IPR013922">
    <property type="entry name" value="Cyclin_PHO80-like"/>
</dbReference>
<dbReference type="STRING" id="745531.A0A0C3PKU9"/>
<name>A0A0C3PKU9_PHLG1</name>
<evidence type="ECO:0000313" key="3">
    <source>
        <dbReference type="Proteomes" id="UP000053257"/>
    </source>
</evidence>
<dbReference type="GO" id="GO:0016538">
    <property type="term" value="F:cyclin-dependent protein serine/threonine kinase regulator activity"/>
    <property type="evidence" value="ECO:0007669"/>
    <property type="project" value="TreeGrafter"/>
</dbReference>
<dbReference type="OrthoDB" id="286814at2759"/>
<dbReference type="AlphaFoldDB" id="A0A0C3PKU9"/>
<sequence length="766" mass="85748">MPVPVPVYFKPPAHPVIKSHRSRAEDDDYVRHSVFQHLTNSLPQPPTGPPPAFASREEWISSLPSWRRNKPRRIWEEDIRACDSGKQGFQEGLTVAGNAAVIKGAPAQAGIPPISTLLASVDRLNTHMPQSVEEDADDEMSPVDSVVGWQGEDVAQFSDDEDMNVDLVSDSGSIEYVARQARAVDDVDANTAYTRRYERGAFSPVYEDDNDPASSPAGPNTPFADYVDRAVASQSAPIGAVPHVQYGYPEEYCNAQCYQCQQYVPPQQVVHQAPPVPEPVVTPTASIAYRKLAEPLADWVATFVWKVCTTGMSLPSKYQPQVFHRQYSSQHPAHLTQSIHAMLLSTLLQPSAVFLALFYIVRLPVFFGPVDLGFEHEHLREKRFRVELLGELHPMLDRDSVESFAPFRLVLLGCMLANKWLDDHTFSNKTWHTISNIPVLSLNKLESLALDLFGHDLSISPREWAHWLGQLQTYHKSLSSPEHPQPISRPSTSPHNIVRRAIDDLIDVTGKAENHYVNGTPEPMFYGLEEHKRDTPSFQMPEQDVDVLEIDLDEDGPLREEYMPKRRIGGAAHTQPSHSSERLVHVDKSLPPPAKWSPAADEPIFRYNARSQQYVAPQPVTHGHVAAASGPAPAPYHQALDMSRRIWPADEQRARQSYAAAPAPVFTAPHAVYSSYDYPYPPHAAPSAHSRAQSLSYGPPVVGQPHGHYRSYSQSRYDGDMPYTHSRHPLPPPQAPWAAPPYNRALFPPLYDSYLYDFRSRPLVKV</sequence>
<dbReference type="Gene3D" id="1.10.472.10">
    <property type="entry name" value="Cyclin-like"/>
    <property type="match status" value="1"/>
</dbReference>
<protein>
    <recommendedName>
        <fullName evidence="4">Cyclin N-terminal domain-containing protein</fullName>
    </recommendedName>
</protein>
<dbReference type="EMBL" id="KN840505">
    <property type="protein sequence ID" value="KIP07013.1"/>
    <property type="molecule type" value="Genomic_DNA"/>
</dbReference>
<evidence type="ECO:0000313" key="2">
    <source>
        <dbReference type="EMBL" id="KIP07013.1"/>
    </source>
</evidence>
<dbReference type="GO" id="GO:0000307">
    <property type="term" value="C:cyclin-dependent protein kinase holoenzyme complex"/>
    <property type="evidence" value="ECO:0007669"/>
    <property type="project" value="TreeGrafter"/>
</dbReference>
<dbReference type="GO" id="GO:0019901">
    <property type="term" value="F:protein kinase binding"/>
    <property type="evidence" value="ECO:0007669"/>
    <property type="project" value="InterPro"/>
</dbReference>
<proteinExistence type="predicted"/>
<accession>A0A0C3PKU9</accession>
<keyword evidence="3" id="KW-1185">Reference proteome</keyword>
<dbReference type="PANTHER" id="PTHR15615">
    <property type="match status" value="1"/>
</dbReference>
<feature type="region of interest" description="Disordered" evidence="1">
    <location>
        <begin position="202"/>
        <end position="222"/>
    </location>
</feature>
<organism evidence="2 3">
    <name type="scientific">Phlebiopsis gigantea (strain 11061_1 CR5-6)</name>
    <name type="common">White-rot fungus</name>
    <name type="synonym">Peniophora gigantea</name>
    <dbReference type="NCBI Taxonomy" id="745531"/>
    <lineage>
        <taxon>Eukaryota</taxon>
        <taxon>Fungi</taxon>
        <taxon>Dikarya</taxon>
        <taxon>Basidiomycota</taxon>
        <taxon>Agaricomycotina</taxon>
        <taxon>Agaricomycetes</taxon>
        <taxon>Polyporales</taxon>
        <taxon>Phanerochaetaceae</taxon>
        <taxon>Phlebiopsis</taxon>
    </lineage>
</organism>
<evidence type="ECO:0008006" key="4">
    <source>
        <dbReference type="Google" id="ProtNLM"/>
    </source>
</evidence>
<evidence type="ECO:0000256" key="1">
    <source>
        <dbReference type="SAM" id="MobiDB-lite"/>
    </source>
</evidence>
<dbReference type="Proteomes" id="UP000053257">
    <property type="component" value="Unassembled WGS sequence"/>
</dbReference>
<dbReference type="PANTHER" id="PTHR15615:SF108">
    <property type="entry name" value="PROTEIN CNPPD1"/>
    <property type="match status" value="1"/>
</dbReference>